<evidence type="ECO:0000313" key="2">
    <source>
        <dbReference type="Proteomes" id="UP001500552"/>
    </source>
</evidence>
<name>A0ABP8LLS2_9BACT</name>
<dbReference type="EMBL" id="BAABHC010000006">
    <property type="protein sequence ID" value="GAA4430559.1"/>
    <property type="molecule type" value="Genomic_DNA"/>
</dbReference>
<comment type="caution">
    <text evidence="1">The sequence shown here is derived from an EMBL/GenBank/DDBJ whole genome shotgun (WGS) entry which is preliminary data.</text>
</comment>
<accession>A0ABP8LLS2</accession>
<evidence type="ECO:0008006" key="3">
    <source>
        <dbReference type="Google" id="ProtNLM"/>
    </source>
</evidence>
<evidence type="ECO:0000313" key="1">
    <source>
        <dbReference type="EMBL" id="GAA4430559.1"/>
    </source>
</evidence>
<dbReference type="Proteomes" id="UP001500552">
    <property type="component" value="Unassembled WGS sequence"/>
</dbReference>
<proteinExistence type="predicted"/>
<gene>
    <name evidence="1" type="ORF">GCM10023188_17320</name>
</gene>
<sequence length="135" mass="15672">MKEQATQSYLSYSIAPESHLMRSHWLMGDDSNSYREGMLQLCEQVSQKMIVRLLYHVSSYYSPDASDQKWILEEFFPLLAQTKLRRIAVVITWDVFLQTVAEELCRKSIDVFEGSIRMKTFHDAQSAEDWLLAGG</sequence>
<organism evidence="1 2">
    <name type="scientific">Pontibacter saemangeumensis</name>
    <dbReference type="NCBI Taxonomy" id="1084525"/>
    <lineage>
        <taxon>Bacteria</taxon>
        <taxon>Pseudomonadati</taxon>
        <taxon>Bacteroidota</taxon>
        <taxon>Cytophagia</taxon>
        <taxon>Cytophagales</taxon>
        <taxon>Hymenobacteraceae</taxon>
        <taxon>Pontibacter</taxon>
    </lineage>
</organism>
<protein>
    <recommendedName>
        <fullName evidence="3">SpoIIAA-like</fullName>
    </recommendedName>
</protein>
<keyword evidence="2" id="KW-1185">Reference proteome</keyword>
<reference evidence="2" key="1">
    <citation type="journal article" date="2019" name="Int. J. Syst. Evol. Microbiol.">
        <title>The Global Catalogue of Microorganisms (GCM) 10K type strain sequencing project: providing services to taxonomists for standard genome sequencing and annotation.</title>
        <authorList>
            <consortium name="The Broad Institute Genomics Platform"/>
            <consortium name="The Broad Institute Genome Sequencing Center for Infectious Disease"/>
            <person name="Wu L."/>
            <person name="Ma J."/>
        </authorList>
    </citation>
    <scope>NUCLEOTIDE SEQUENCE [LARGE SCALE GENOMIC DNA]</scope>
    <source>
        <strain evidence="2">JCM 17926</strain>
    </source>
</reference>